<keyword evidence="3" id="KW-1185">Reference proteome</keyword>
<organism evidence="2 3">
    <name type="scientific">Paracoccus litorisediminis</name>
    <dbReference type="NCBI Taxonomy" id="2006130"/>
    <lineage>
        <taxon>Bacteria</taxon>
        <taxon>Pseudomonadati</taxon>
        <taxon>Pseudomonadota</taxon>
        <taxon>Alphaproteobacteria</taxon>
        <taxon>Rhodobacterales</taxon>
        <taxon>Paracoccaceae</taxon>
        <taxon>Paracoccus</taxon>
    </lineage>
</organism>
<comment type="caution">
    <text evidence="2">The sequence shown here is derived from an EMBL/GenBank/DDBJ whole genome shotgun (WGS) entry which is preliminary data.</text>
</comment>
<feature type="compositionally biased region" description="Polar residues" evidence="1">
    <location>
        <begin position="30"/>
        <end position="41"/>
    </location>
</feature>
<dbReference type="Proteomes" id="UP000449846">
    <property type="component" value="Unassembled WGS sequence"/>
</dbReference>
<reference evidence="2 3" key="1">
    <citation type="submission" date="2019-11" db="EMBL/GenBank/DDBJ databases">
        <authorList>
            <person name="Dong K."/>
        </authorList>
    </citation>
    <scope>NUCLEOTIDE SEQUENCE [LARGE SCALE GENOMIC DNA]</scope>
    <source>
        <strain evidence="2 3">NBRC 112902</strain>
    </source>
</reference>
<sequence>MNLNQFFNMLSRMITHRLLNWGINKGIRQMNSSGGKQTVQQRQREKATRQMVKRARQAARITRRFGR</sequence>
<evidence type="ECO:0000313" key="2">
    <source>
        <dbReference type="EMBL" id="MTH57837.1"/>
    </source>
</evidence>
<evidence type="ECO:0000256" key="1">
    <source>
        <dbReference type="SAM" id="MobiDB-lite"/>
    </source>
</evidence>
<name>A0A844HHP1_9RHOB</name>
<dbReference type="AlphaFoldDB" id="A0A844HHP1"/>
<dbReference type="OrthoDB" id="7871856at2"/>
<proteinExistence type="predicted"/>
<protein>
    <submittedName>
        <fullName evidence="2">Uncharacterized protein</fullName>
    </submittedName>
</protein>
<feature type="region of interest" description="Disordered" evidence="1">
    <location>
        <begin position="30"/>
        <end position="50"/>
    </location>
</feature>
<gene>
    <name evidence="2" type="ORF">GL300_01275</name>
</gene>
<evidence type="ECO:0000313" key="3">
    <source>
        <dbReference type="Proteomes" id="UP000449846"/>
    </source>
</evidence>
<accession>A0A844HHP1</accession>
<dbReference type="EMBL" id="WMIG01000001">
    <property type="protein sequence ID" value="MTH57837.1"/>
    <property type="molecule type" value="Genomic_DNA"/>
</dbReference>
<dbReference type="RefSeq" id="WP_155037767.1">
    <property type="nucleotide sequence ID" value="NZ_JBHGCD010000006.1"/>
</dbReference>